<dbReference type="EMBL" id="CM045772">
    <property type="protein sequence ID" value="KAI7986999.1"/>
    <property type="molecule type" value="Genomic_DNA"/>
</dbReference>
<reference evidence="1 2" key="1">
    <citation type="journal article" date="2022" name="Plant J.">
        <title>Chromosome-level genome of Camellia lanceoleosa provides a valuable resource for understanding genome evolution and self-incompatibility.</title>
        <authorList>
            <person name="Gong W."/>
            <person name="Xiao S."/>
            <person name="Wang L."/>
            <person name="Liao Z."/>
            <person name="Chang Y."/>
            <person name="Mo W."/>
            <person name="Hu G."/>
            <person name="Li W."/>
            <person name="Zhao G."/>
            <person name="Zhu H."/>
            <person name="Hu X."/>
            <person name="Ji K."/>
            <person name="Xiang X."/>
            <person name="Song Q."/>
            <person name="Yuan D."/>
            <person name="Jin S."/>
            <person name="Zhang L."/>
        </authorList>
    </citation>
    <scope>NUCLEOTIDE SEQUENCE [LARGE SCALE GENOMIC DNA]</scope>
    <source>
        <strain evidence="1">SQ_2022a</strain>
    </source>
</reference>
<proteinExistence type="predicted"/>
<accession>A0ACC0FEN9</accession>
<dbReference type="Proteomes" id="UP001060215">
    <property type="component" value="Chromosome 15"/>
</dbReference>
<organism evidence="1 2">
    <name type="scientific">Camellia lanceoleosa</name>
    <dbReference type="NCBI Taxonomy" id="1840588"/>
    <lineage>
        <taxon>Eukaryota</taxon>
        <taxon>Viridiplantae</taxon>
        <taxon>Streptophyta</taxon>
        <taxon>Embryophyta</taxon>
        <taxon>Tracheophyta</taxon>
        <taxon>Spermatophyta</taxon>
        <taxon>Magnoliopsida</taxon>
        <taxon>eudicotyledons</taxon>
        <taxon>Gunneridae</taxon>
        <taxon>Pentapetalae</taxon>
        <taxon>asterids</taxon>
        <taxon>Ericales</taxon>
        <taxon>Theaceae</taxon>
        <taxon>Camellia</taxon>
    </lineage>
</organism>
<sequence length="406" mass="43831">MLIIANSRNNKSTASASRCYIILVGPRVGFLMLHQMGLSCKTVHDARDHRPTCPTLGAVRDTPRNVIGYPLGLSCCIARYAGGDMSKVDRIMLRFRPIAPKPPTGGSVSGSSTNNEVYVRSGGRGKRRYVRDANNNNSTSKRNRKASSSSSSSSTEETETDPLHKTPSCGGGGESVSGGVTVVTLPLLPETPDRKKSPVRGGSPSSNHSDLSLTSAEKAPQKKNETIWLNFSNNDDNSSNNYASSSRQVSFGLDQTVEVAMPQPVRLLGSIVTVECVTDTWVEGCSLGCTDEERMRNLERDTCPGFISDGLNRVGWTNGAYREMVDHDGGVGGVPVMVWLVMKERVPITYPAFTCKVRLQYMCGKEATSITVPCDVWKMDGGDFAWRLDVKAALSLTLGLGLGLGR</sequence>
<evidence type="ECO:0000313" key="2">
    <source>
        <dbReference type="Proteomes" id="UP001060215"/>
    </source>
</evidence>
<name>A0ACC0FEN9_9ERIC</name>
<comment type="caution">
    <text evidence="1">The sequence shown here is derived from an EMBL/GenBank/DDBJ whole genome shotgun (WGS) entry which is preliminary data.</text>
</comment>
<gene>
    <name evidence="1" type="ORF">LOK49_LG14G01101</name>
</gene>
<keyword evidence="2" id="KW-1185">Reference proteome</keyword>
<evidence type="ECO:0000313" key="1">
    <source>
        <dbReference type="EMBL" id="KAI7986999.1"/>
    </source>
</evidence>
<protein>
    <submittedName>
        <fullName evidence="1">Uncharacterized protein</fullName>
    </submittedName>
</protein>